<organism evidence="2 3">
    <name type="scientific">Erythrobacter westpacificensis</name>
    <dbReference type="NCBI Taxonomy" id="1055231"/>
    <lineage>
        <taxon>Bacteria</taxon>
        <taxon>Pseudomonadati</taxon>
        <taxon>Pseudomonadota</taxon>
        <taxon>Alphaproteobacteria</taxon>
        <taxon>Sphingomonadales</taxon>
        <taxon>Erythrobacteraceae</taxon>
        <taxon>Erythrobacter/Porphyrobacter group</taxon>
        <taxon>Erythrobacter</taxon>
    </lineage>
</organism>
<keyword evidence="2" id="KW-0378">Hydrolase</keyword>
<name>A0ABP9KI49_9SPHN</name>
<dbReference type="Gene3D" id="3.40.50.1820">
    <property type="entry name" value="alpha/beta hydrolase"/>
    <property type="match status" value="1"/>
</dbReference>
<dbReference type="EMBL" id="BAABHV010000017">
    <property type="protein sequence ID" value="GAA5057502.1"/>
    <property type="molecule type" value="Genomic_DNA"/>
</dbReference>
<dbReference type="SUPFAM" id="SSF53474">
    <property type="entry name" value="alpha/beta-Hydrolases"/>
    <property type="match status" value="1"/>
</dbReference>
<gene>
    <name evidence="2" type="ORF">GCM10023208_23060</name>
</gene>
<keyword evidence="3" id="KW-1185">Reference proteome</keyword>
<dbReference type="InterPro" id="IPR029058">
    <property type="entry name" value="AB_hydrolase_fold"/>
</dbReference>
<evidence type="ECO:0000259" key="1">
    <source>
        <dbReference type="Pfam" id="PF00561"/>
    </source>
</evidence>
<dbReference type="GO" id="GO:0016787">
    <property type="term" value="F:hydrolase activity"/>
    <property type="evidence" value="ECO:0007669"/>
    <property type="project" value="UniProtKB-KW"/>
</dbReference>
<sequence length="218" mass="23631">MREGLAIPRVLLNPFRLPKAGREFGRGRAVIVIPGLATGDVSTTLLRRTLKARGFKPEGWRRGLNTGADPAKLKALEARLEELHRLTGEKVILVGWSLGGLYARVLAHRAPEYVGMVVTVASPFSGDRHANVAWKLYEAINDHTVDNPPFAEQVSAKPPVPTLAVWSACDGIVSPHCSRGRDEEADETLRIDAQHFALGTSAAAIEKILAKMAEMDAA</sequence>
<comment type="caution">
    <text evidence="2">The sequence shown here is derived from an EMBL/GenBank/DDBJ whole genome shotgun (WGS) entry which is preliminary data.</text>
</comment>
<dbReference type="Pfam" id="PF00561">
    <property type="entry name" value="Abhydrolase_1"/>
    <property type="match status" value="1"/>
</dbReference>
<evidence type="ECO:0000313" key="3">
    <source>
        <dbReference type="Proteomes" id="UP001500518"/>
    </source>
</evidence>
<protein>
    <submittedName>
        <fullName evidence="2">Alpha/beta hydrolase</fullName>
    </submittedName>
</protein>
<reference evidence="3" key="1">
    <citation type="journal article" date="2019" name="Int. J. Syst. Evol. Microbiol.">
        <title>The Global Catalogue of Microorganisms (GCM) 10K type strain sequencing project: providing services to taxonomists for standard genome sequencing and annotation.</title>
        <authorList>
            <consortium name="The Broad Institute Genomics Platform"/>
            <consortium name="The Broad Institute Genome Sequencing Center for Infectious Disease"/>
            <person name="Wu L."/>
            <person name="Ma J."/>
        </authorList>
    </citation>
    <scope>NUCLEOTIDE SEQUENCE [LARGE SCALE GENOMIC DNA]</scope>
    <source>
        <strain evidence="3">JCM 18014</strain>
    </source>
</reference>
<feature type="domain" description="AB hydrolase-1" evidence="1">
    <location>
        <begin position="84"/>
        <end position="142"/>
    </location>
</feature>
<proteinExistence type="predicted"/>
<evidence type="ECO:0000313" key="2">
    <source>
        <dbReference type="EMBL" id="GAA5057502.1"/>
    </source>
</evidence>
<dbReference type="InterPro" id="IPR000073">
    <property type="entry name" value="AB_hydrolase_1"/>
</dbReference>
<dbReference type="Proteomes" id="UP001500518">
    <property type="component" value="Unassembled WGS sequence"/>
</dbReference>
<accession>A0ABP9KI49</accession>